<reference evidence="2" key="1">
    <citation type="submission" date="2011-09" db="EMBL/GenBank/DDBJ databases">
        <title>The permanent draft genome of Mucilaginibacter paludis DSM 18603.</title>
        <authorList>
            <consortium name="US DOE Joint Genome Institute (JGI-PGF)"/>
            <person name="Lucas S."/>
            <person name="Han J."/>
            <person name="Lapidus A."/>
            <person name="Bruce D."/>
            <person name="Goodwin L."/>
            <person name="Pitluck S."/>
            <person name="Peters L."/>
            <person name="Kyrpides N."/>
            <person name="Mavromatis K."/>
            <person name="Ivanova N."/>
            <person name="Mikhailova N."/>
            <person name="Held B."/>
            <person name="Detter J.C."/>
            <person name="Tapia R."/>
            <person name="Han C."/>
            <person name="Land M."/>
            <person name="Hauser L."/>
            <person name="Markowitz V."/>
            <person name="Cheng J.-F."/>
            <person name="Hugenholtz P."/>
            <person name="Woyke T."/>
            <person name="Wu D."/>
            <person name="Tindall B."/>
            <person name="Brambilla E."/>
            <person name="Klenk H.-P."/>
            <person name="Eisen J.A."/>
        </authorList>
    </citation>
    <scope>NUCLEOTIDE SEQUENCE [LARGE SCALE GENOMIC DNA]</scope>
    <source>
        <strain evidence="2">DSM 18603</strain>
    </source>
</reference>
<proteinExistence type="predicted"/>
<evidence type="ECO:0000313" key="2">
    <source>
        <dbReference type="EMBL" id="EHQ28179.1"/>
    </source>
</evidence>
<accession>H1Y0D0</accession>
<gene>
    <name evidence="2" type="ORF">Mucpa_4088</name>
</gene>
<dbReference type="PROSITE" id="PS51257">
    <property type="entry name" value="PROKAR_LIPOPROTEIN"/>
    <property type="match status" value="1"/>
</dbReference>
<feature type="signal peptide" evidence="1">
    <location>
        <begin position="1"/>
        <end position="29"/>
    </location>
</feature>
<evidence type="ECO:0000313" key="3">
    <source>
        <dbReference type="Proteomes" id="UP000002774"/>
    </source>
</evidence>
<protein>
    <recommendedName>
        <fullName evidence="4">Lipocalin-like domain-containing protein</fullName>
    </recommendedName>
</protein>
<sequence>MYLFIKYKFSFLACIGLACIALLINSCKKDNSDTVHYFLVGEKWQLASVQRQTFVGDTLKKTDTLNTACDSIQKFQFNSDNTCTYENYHCIPQINTGTWQLVSDDLVLQTNLTVKDTLNGAIVTNAKAFAYAQIINLGQYSFVVQTGDVSSYYTSKTRRVITRYGFIHPTNN</sequence>
<feature type="chain" id="PRO_5003558705" description="Lipocalin-like domain-containing protein" evidence="1">
    <location>
        <begin position="30"/>
        <end position="172"/>
    </location>
</feature>
<dbReference type="RefSeq" id="WP_008508928.1">
    <property type="nucleotide sequence ID" value="NZ_CM001403.1"/>
</dbReference>
<dbReference type="OrthoDB" id="795195at2"/>
<dbReference type="AlphaFoldDB" id="H1Y0D0"/>
<organism evidence="2 3">
    <name type="scientific">Mucilaginibacter paludis DSM 18603</name>
    <dbReference type="NCBI Taxonomy" id="714943"/>
    <lineage>
        <taxon>Bacteria</taxon>
        <taxon>Pseudomonadati</taxon>
        <taxon>Bacteroidota</taxon>
        <taxon>Sphingobacteriia</taxon>
        <taxon>Sphingobacteriales</taxon>
        <taxon>Sphingobacteriaceae</taxon>
        <taxon>Mucilaginibacter</taxon>
    </lineage>
</organism>
<evidence type="ECO:0000256" key="1">
    <source>
        <dbReference type="SAM" id="SignalP"/>
    </source>
</evidence>
<keyword evidence="1" id="KW-0732">Signal</keyword>
<name>H1Y0D0_9SPHI</name>
<dbReference type="STRING" id="714943.Mucpa_4088"/>
<dbReference type="HOGENOM" id="CLU_1553543_0_0_10"/>
<keyword evidence="3" id="KW-1185">Reference proteome</keyword>
<dbReference type="EMBL" id="CM001403">
    <property type="protein sequence ID" value="EHQ28179.1"/>
    <property type="molecule type" value="Genomic_DNA"/>
</dbReference>
<evidence type="ECO:0008006" key="4">
    <source>
        <dbReference type="Google" id="ProtNLM"/>
    </source>
</evidence>
<dbReference type="Proteomes" id="UP000002774">
    <property type="component" value="Chromosome"/>
</dbReference>